<dbReference type="NCBIfam" id="TIGR01730">
    <property type="entry name" value="RND_mfp"/>
    <property type="match status" value="1"/>
</dbReference>
<dbReference type="InterPro" id="IPR006143">
    <property type="entry name" value="RND_pump_MFP"/>
</dbReference>
<reference evidence="8 9" key="1">
    <citation type="submission" date="2019-03" db="EMBL/GenBank/DDBJ databases">
        <title>Genomic Encyclopedia of Type Strains, Phase IV (KMG-IV): sequencing the most valuable type-strain genomes for metagenomic binning, comparative biology and taxonomic classification.</title>
        <authorList>
            <person name="Goeker M."/>
        </authorList>
    </citation>
    <scope>NUCLEOTIDE SEQUENCE [LARGE SCALE GENOMIC DNA]</scope>
    <source>
        <strain evidence="8 9">DSM 22958</strain>
    </source>
</reference>
<dbReference type="SUPFAM" id="SSF111369">
    <property type="entry name" value="HlyD-like secretion proteins"/>
    <property type="match status" value="1"/>
</dbReference>
<dbReference type="InterPro" id="IPR058625">
    <property type="entry name" value="MdtA-like_BSH"/>
</dbReference>
<comment type="subcellular location">
    <subcellularLocation>
        <location evidence="1">Cell membrane</location>
    </subcellularLocation>
</comment>
<evidence type="ECO:0000313" key="8">
    <source>
        <dbReference type="EMBL" id="TCO11859.1"/>
    </source>
</evidence>
<evidence type="ECO:0000259" key="7">
    <source>
        <dbReference type="Pfam" id="PF25967"/>
    </source>
</evidence>
<dbReference type="Pfam" id="PF25944">
    <property type="entry name" value="Beta-barrel_RND"/>
    <property type="match status" value="1"/>
</dbReference>
<accession>A0A4R2GQ57</accession>
<keyword evidence="9" id="KW-1185">Reference proteome</keyword>
<dbReference type="GO" id="GO:0030313">
    <property type="term" value="C:cell envelope"/>
    <property type="evidence" value="ECO:0007669"/>
    <property type="project" value="UniProtKB-SubCell"/>
</dbReference>
<dbReference type="OrthoDB" id="9783047at2"/>
<sequence>MRLRPVVIALAIAAVAGGGWYYVQRQGGAGKTAENHRQAGRSGVAVITTAATSETFPVRRRAIGVIETPASVVVRSRIASQIIEQHIQDGQMVKAGDPLFTLDDKEARAAVARDEAAVARDTALLARANADQDRVRQLAARNAAAQSQVDLAVANARSAAAALAGSQAALAASKLQLGYTKITAPMAGRIGAVRVPPGNLVGAGDLSGQGLVTITQIQPVRVTFTLPERDLAALRAVMLRQPPMVRVMSPNSGEELANSVVDFVDNAVDTGSGTIVARATFPNRDLRLWPGMFVDVALDLDQRPDTTVVPTVAVQQGQDSPFVYVVGRDGKVDSRPVKVFAALEGRTAISSGVSPGEHVIVEGQQRVGPGVRVNETLRAPDKSAEKEDLARTGAPRAPADRANPT</sequence>
<comment type="similarity">
    <text evidence="2">Belongs to the membrane fusion protein (MFP) (TC 8.A.1) family.</text>
</comment>
<evidence type="ECO:0000256" key="4">
    <source>
        <dbReference type="SAM" id="MobiDB-lite"/>
    </source>
</evidence>
<protein>
    <submittedName>
        <fullName evidence="8">Multidrug efflux system membrane fusion protein</fullName>
    </submittedName>
</protein>
<dbReference type="Gene3D" id="1.10.287.470">
    <property type="entry name" value="Helix hairpin bin"/>
    <property type="match status" value="1"/>
</dbReference>
<name>A0A4R2GQ57_9HYPH</name>
<dbReference type="GO" id="GO:0015562">
    <property type="term" value="F:efflux transmembrane transporter activity"/>
    <property type="evidence" value="ECO:0007669"/>
    <property type="project" value="TreeGrafter"/>
</dbReference>
<dbReference type="Gene3D" id="2.40.50.100">
    <property type="match status" value="1"/>
</dbReference>
<dbReference type="Proteomes" id="UP000294881">
    <property type="component" value="Unassembled WGS sequence"/>
</dbReference>
<dbReference type="EMBL" id="SLWL01000011">
    <property type="protein sequence ID" value="TCO11859.1"/>
    <property type="molecule type" value="Genomic_DNA"/>
</dbReference>
<evidence type="ECO:0000256" key="2">
    <source>
        <dbReference type="ARBA" id="ARBA00009477"/>
    </source>
</evidence>
<evidence type="ECO:0000256" key="1">
    <source>
        <dbReference type="ARBA" id="ARBA00004236"/>
    </source>
</evidence>
<dbReference type="InterPro" id="IPR058627">
    <property type="entry name" value="MdtA-like_C"/>
</dbReference>
<feature type="compositionally biased region" description="Basic and acidic residues" evidence="4">
    <location>
        <begin position="378"/>
        <end position="390"/>
    </location>
</feature>
<dbReference type="PANTHER" id="PTHR30469:SF36">
    <property type="entry name" value="BLL3903 PROTEIN"/>
    <property type="match status" value="1"/>
</dbReference>
<comment type="caution">
    <text evidence="8">The sequence shown here is derived from an EMBL/GenBank/DDBJ whole genome shotgun (WGS) entry which is preliminary data.</text>
</comment>
<dbReference type="InterPro" id="IPR058626">
    <property type="entry name" value="MdtA-like_b-barrel"/>
</dbReference>
<evidence type="ECO:0000259" key="6">
    <source>
        <dbReference type="Pfam" id="PF25944"/>
    </source>
</evidence>
<feature type="domain" description="Multidrug resistance protein MdtA-like C-terminal permuted SH3" evidence="7">
    <location>
        <begin position="308"/>
        <end position="366"/>
    </location>
</feature>
<feature type="domain" description="Multidrug resistance protein MdtA-like barrel-sandwich hybrid" evidence="5">
    <location>
        <begin position="72"/>
        <end position="207"/>
    </location>
</feature>
<evidence type="ECO:0000313" key="9">
    <source>
        <dbReference type="Proteomes" id="UP000294881"/>
    </source>
</evidence>
<feature type="region of interest" description="Disordered" evidence="4">
    <location>
        <begin position="371"/>
        <end position="405"/>
    </location>
</feature>
<dbReference type="Pfam" id="PF25967">
    <property type="entry name" value="RND-MFP_C"/>
    <property type="match status" value="1"/>
</dbReference>
<proteinExistence type="inferred from homology"/>
<dbReference type="Pfam" id="PF25917">
    <property type="entry name" value="BSH_RND"/>
    <property type="match status" value="1"/>
</dbReference>
<dbReference type="RefSeq" id="WP_132008642.1">
    <property type="nucleotide sequence ID" value="NZ_JBHUNN010000002.1"/>
</dbReference>
<dbReference type="PANTHER" id="PTHR30469">
    <property type="entry name" value="MULTIDRUG RESISTANCE PROTEIN MDTA"/>
    <property type="match status" value="1"/>
</dbReference>
<organism evidence="8 9">
    <name type="scientific">Camelimonas lactis</name>
    <dbReference type="NCBI Taxonomy" id="659006"/>
    <lineage>
        <taxon>Bacteria</taxon>
        <taxon>Pseudomonadati</taxon>
        <taxon>Pseudomonadota</taxon>
        <taxon>Alphaproteobacteria</taxon>
        <taxon>Hyphomicrobiales</taxon>
        <taxon>Chelatococcaceae</taxon>
        <taxon>Camelimonas</taxon>
    </lineage>
</organism>
<dbReference type="Gene3D" id="2.40.420.20">
    <property type="match status" value="1"/>
</dbReference>
<dbReference type="Gene3D" id="2.40.30.170">
    <property type="match status" value="1"/>
</dbReference>
<feature type="domain" description="Multidrug resistance protein MdtA-like beta-barrel" evidence="6">
    <location>
        <begin position="219"/>
        <end position="301"/>
    </location>
</feature>
<keyword evidence="3" id="KW-0813">Transport</keyword>
<evidence type="ECO:0000256" key="3">
    <source>
        <dbReference type="ARBA" id="ARBA00022448"/>
    </source>
</evidence>
<dbReference type="AlphaFoldDB" id="A0A4R2GQ57"/>
<evidence type="ECO:0000259" key="5">
    <source>
        <dbReference type="Pfam" id="PF25917"/>
    </source>
</evidence>
<gene>
    <name evidence="8" type="ORF">EV666_111136</name>
</gene>
<dbReference type="FunFam" id="2.40.420.20:FF:000001">
    <property type="entry name" value="Efflux RND transporter periplasmic adaptor subunit"/>
    <property type="match status" value="1"/>
</dbReference>
<dbReference type="GO" id="GO:1990281">
    <property type="term" value="C:efflux pump complex"/>
    <property type="evidence" value="ECO:0007669"/>
    <property type="project" value="TreeGrafter"/>
</dbReference>